<dbReference type="InterPro" id="IPR005302">
    <property type="entry name" value="MoCF_Sase_C"/>
</dbReference>
<dbReference type="Pfam" id="PF03476">
    <property type="entry name" value="MOSC_N"/>
    <property type="match status" value="1"/>
</dbReference>
<dbReference type="OrthoDB" id="17255at2759"/>
<dbReference type="Proteomes" id="UP000612746">
    <property type="component" value="Unassembled WGS sequence"/>
</dbReference>
<dbReference type="EMBL" id="JAEPRA010000015">
    <property type="protein sequence ID" value="KAG2175073.1"/>
    <property type="molecule type" value="Genomic_DNA"/>
</dbReference>
<accession>A0A8H7UCQ1</accession>
<dbReference type="InterPro" id="IPR005303">
    <property type="entry name" value="MOCOS_middle"/>
</dbReference>
<dbReference type="PANTHER" id="PTHR14237">
    <property type="entry name" value="MOLYBDOPTERIN COFACTOR SULFURASE MOSC"/>
    <property type="match status" value="1"/>
</dbReference>
<dbReference type="GO" id="GO:0030151">
    <property type="term" value="F:molybdenum ion binding"/>
    <property type="evidence" value="ECO:0007669"/>
    <property type="project" value="InterPro"/>
</dbReference>
<dbReference type="GO" id="GO:0003824">
    <property type="term" value="F:catalytic activity"/>
    <property type="evidence" value="ECO:0007669"/>
    <property type="project" value="InterPro"/>
</dbReference>
<comment type="caution">
    <text evidence="2">The sequence shown here is derived from an EMBL/GenBank/DDBJ whole genome shotgun (WGS) entry which is preliminary data.</text>
</comment>
<gene>
    <name evidence="2" type="ORF">INT44_007551</name>
</gene>
<reference evidence="2" key="1">
    <citation type="submission" date="2020-12" db="EMBL/GenBank/DDBJ databases">
        <title>Metabolic potential, ecology and presence of endohyphal bacteria is reflected in genomic diversity of Mucoromycotina.</title>
        <authorList>
            <person name="Muszewska A."/>
            <person name="Okrasinska A."/>
            <person name="Steczkiewicz K."/>
            <person name="Drgas O."/>
            <person name="Orlowska M."/>
            <person name="Perlinska-Lenart U."/>
            <person name="Aleksandrzak-Piekarczyk T."/>
            <person name="Szatraj K."/>
            <person name="Zielenkiewicz U."/>
            <person name="Pilsyk S."/>
            <person name="Malc E."/>
            <person name="Mieczkowski P."/>
            <person name="Kruszewska J.S."/>
            <person name="Biernat P."/>
            <person name="Pawlowska J."/>
        </authorList>
    </citation>
    <scope>NUCLEOTIDE SEQUENCE</scope>
    <source>
        <strain evidence="2">WA0000051536</strain>
    </source>
</reference>
<dbReference type="GO" id="GO:0030170">
    <property type="term" value="F:pyridoxal phosphate binding"/>
    <property type="evidence" value="ECO:0007669"/>
    <property type="project" value="InterPro"/>
</dbReference>
<dbReference type="Pfam" id="PF03473">
    <property type="entry name" value="MOSC"/>
    <property type="match status" value="1"/>
</dbReference>
<feature type="domain" description="MOSC" evidence="1">
    <location>
        <begin position="139"/>
        <end position="303"/>
    </location>
</feature>
<proteinExistence type="predicted"/>
<dbReference type="SUPFAM" id="SSF141673">
    <property type="entry name" value="MOSC N-terminal domain-like"/>
    <property type="match status" value="1"/>
</dbReference>
<sequence length="326" mass="36323">MPHLEAIAIHPIKSCHRIDLTECEVGSLGLEGDRRFMVVNADNMKLVTQRAYASMSLIRPLLDAEKDTLTLTAEKLDDLVLPLHPDTSKLNCLTVTLWSDKLQAFDVGDAAAEWLEKFFSIYESPDQSNANGNTDEAAQRPTNTRLVTLDLSKGYERKAHPELPGLHSPFTDWSPVSFGFEGSLKALNDNLVDGKWSNGNRIPMNRFRNNLTIAGTEPWEEDTWLVARVGEVTFYLMQPTARCPVPGINQDTGVKDTWGTPGPMKYLLQNRQFDEMPGGGCFCCDSIPLTSGTIRVGDKVEVLERIPAKFAKQPKVIADDRDEDDD</sequence>
<name>A0A8H7UCQ1_9FUNG</name>
<evidence type="ECO:0000313" key="2">
    <source>
        <dbReference type="EMBL" id="KAG2175073.1"/>
    </source>
</evidence>
<dbReference type="PANTHER" id="PTHR14237:SF19">
    <property type="entry name" value="MITOCHONDRIAL AMIDOXIME REDUCING COMPONENT 1"/>
    <property type="match status" value="1"/>
</dbReference>
<dbReference type="AlphaFoldDB" id="A0A8H7UCQ1"/>
<dbReference type="SUPFAM" id="SSF50800">
    <property type="entry name" value="PK beta-barrel domain-like"/>
    <property type="match status" value="1"/>
</dbReference>
<organism evidence="2 3">
    <name type="scientific">Umbelopsis vinacea</name>
    <dbReference type="NCBI Taxonomy" id="44442"/>
    <lineage>
        <taxon>Eukaryota</taxon>
        <taxon>Fungi</taxon>
        <taxon>Fungi incertae sedis</taxon>
        <taxon>Mucoromycota</taxon>
        <taxon>Mucoromycotina</taxon>
        <taxon>Umbelopsidomycetes</taxon>
        <taxon>Umbelopsidales</taxon>
        <taxon>Umbelopsidaceae</taxon>
        <taxon>Umbelopsis</taxon>
    </lineage>
</organism>
<protein>
    <recommendedName>
        <fullName evidence="1">MOSC domain-containing protein</fullName>
    </recommendedName>
</protein>
<dbReference type="PROSITE" id="PS51340">
    <property type="entry name" value="MOSC"/>
    <property type="match status" value="1"/>
</dbReference>
<dbReference type="InterPro" id="IPR011037">
    <property type="entry name" value="Pyrv_Knase-like_insert_dom_sf"/>
</dbReference>
<evidence type="ECO:0000259" key="1">
    <source>
        <dbReference type="PROSITE" id="PS51340"/>
    </source>
</evidence>
<keyword evidence="3" id="KW-1185">Reference proteome</keyword>
<evidence type="ECO:0000313" key="3">
    <source>
        <dbReference type="Proteomes" id="UP000612746"/>
    </source>
</evidence>